<dbReference type="PROSITE" id="PS50158">
    <property type="entry name" value="ZF_CCHC"/>
    <property type="match status" value="1"/>
</dbReference>
<dbReference type="Gene3D" id="4.10.60.10">
    <property type="entry name" value="Zinc finger, CCHC-type"/>
    <property type="match status" value="1"/>
</dbReference>
<dbReference type="Gene3D" id="3.10.20.90">
    <property type="entry name" value="Phosphatidylinositol 3-kinase Catalytic Subunit, Chain A, domain 1"/>
    <property type="match status" value="1"/>
</dbReference>
<dbReference type="InterPro" id="IPR033489">
    <property type="entry name" value="RBBP6"/>
</dbReference>
<dbReference type="Pfam" id="PF08783">
    <property type="entry name" value="DWNN"/>
    <property type="match status" value="1"/>
</dbReference>
<feature type="compositionally biased region" description="Basic and acidic residues" evidence="7">
    <location>
        <begin position="702"/>
        <end position="723"/>
    </location>
</feature>
<feature type="compositionally biased region" description="Polar residues" evidence="7">
    <location>
        <begin position="430"/>
        <end position="442"/>
    </location>
</feature>
<dbReference type="WBParaSite" id="TASK_0000684601-mRNA-1">
    <property type="protein sequence ID" value="TASK_0000684601-mRNA-1"/>
    <property type="gene ID" value="TASK_0000684601"/>
</dbReference>
<evidence type="ECO:0000259" key="10">
    <source>
        <dbReference type="PROSITE" id="PS51282"/>
    </source>
</evidence>
<dbReference type="InterPro" id="IPR014891">
    <property type="entry name" value="DWNN_domain"/>
</dbReference>
<dbReference type="InterPro" id="IPR001878">
    <property type="entry name" value="Znf_CCHC"/>
</dbReference>
<protein>
    <submittedName>
        <fullName evidence="13">E3 ubiquitin-protein ligase RBBP6</fullName>
    </submittedName>
</protein>
<accession>A0A158R990</accession>
<dbReference type="Gene3D" id="3.30.40.10">
    <property type="entry name" value="Zinc/RING finger domain, C3HC4 (zinc finger)"/>
    <property type="match status" value="1"/>
</dbReference>
<evidence type="ECO:0000256" key="3">
    <source>
        <dbReference type="ARBA" id="ARBA00022771"/>
    </source>
</evidence>
<dbReference type="GO" id="GO:0061630">
    <property type="term" value="F:ubiquitin protein ligase activity"/>
    <property type="evidence" value="ECO:0007669"/>
    <property type="project" value="InterPro"/>
</dbReference>
<comment type="subcellular location">
    <subcellularLocation>
        <location evidence="1">Nucleus</location>
    </subcellularLocation>
</comment>
<organism evidence="13">
    <name type="scientific">Taenia asiatica</name>
    <name type="common">Asian tapeworm</name>
    <dbReference type="NCBI Taxonomy" id="60517"/>
    <lineage>
        <taxon>Eukaryota</taxon>
        <taxon>Metazoa</taxon>
        <taxon>Spiralia</taxon>
        <taxon>Lophotrochozoa</taxon>
        <taxon>Platyhelminthes</taxon>
        <taxon>Cestoda</taxon>
        <taxon>Eucestoda</taxon>
        <taxon>Cyclophyllidea</taxon>
        <taxon>Taeniidae</taxon>
        <taxon>Taenia</taxon>
    </lineage>
</organism>
<evidence type="ECO:0000313" key="11">
    <source>
        <dbReference type="EMBL" id="VDK37422.1"/>
    </source>
</evidence>
<feature type="domain" description="DWNN" evidence="10">
    <location>
        <begin position="5"/>
        <end position="76"/>
    </location>
</feature>
<dbReference type="STRING" id="60517.A0A158R990"/>
<dbReference type="PROSITE" id="PS50089">
    <property type="entry name" value="ZF_RING_2"/>
    <property type="match status" value="1"/>
</dbReference>
<feature type="domain" description="RING-type" evidence="8">
    <location>
        <begin position="259"/>
        <end position="299"/>
    </location>
</feature>
<sequence>MASEVYFKFKSSVKTDSIPFDGSAISVKELKNAIKNKCCLRSADLDLKLEDNSGKEYSKDTELIPKFTSIIVRRVPKPNGEPQKRKFVQPSVSRDKFVSFTVLICSFFSFTLIANLADSDLPEEEKIRLMIDRSSEAYSTKNYTVKAKAFGTPPPTYTCHKCNQGGHWIHDCPGIKDVRGNLVDSKAVKRPTGIPQDFLVRVDPGTPGAYLDKCGRYMVPIKDAEAYSQKKKEKRAFSLEENPPYVPPQERTPSAGLVCPLCKKLLKDAVIITCCGTSYCNECITNHCFVAGSQKCPNCGAPAEKYDSAIIENAAMRRAVTDWLRAGSSPEVSNQRVSPEVVQTKGTPEPEKVVRRLLKPKQPASVGSGNAESGSVNQETGGESKEPDMELADLKEENDDAVRSGLPPSELSDSRTLSFSHKSESPITHVKSTPIESHTPPVVSNTSSVASLPCANSFGAENVASVLPTLPNVTSLYNGAPLVFPGEGASLANAVYSANLAASLTAVGAAQAPLNTVFPSNSLIPSSGVWPPVDLSLLGGVDQSGFPNPGNVFSSVSPLVDLHGAVGGDKLLSKEEFYRMKRRLLEKSHRRRPRSRDSLHSRRRCESRRRAAADYYYHRREEERRLRKRSPPRRRRSRSSGSDRRPTRGDGVAVEDYDTWRRRKERRLQMEAAGGRRVSPLRGLRRSASPSSSPLPTTRQEASPHEYPSERNRRYPDETDKSRLRSPFYVGSPIRKTLEGNSPNLEGTFRHQDRRYRCEGSEHSRRRSFSKEGSAVPNIVSTPPENVDDDLDAKALRKLRKEQKRKAKKEKKLAKRAARAQRAAAAASGGGDRGASEGIYDDLDGVSPAVPEEDRDDGESSKSKRDRKKRKKKHRHERDLESDSGSDSRSKRKKKDKSRKFPSTDEEPDELVEVC</sequence>
<feature type="compositionally biased region" description="Basic and acidic residues" evidence="7">
    <location>
        <begin position="382"/>
        <end position="395"/>
    </location>
</feature>
<keyword evidence="2" id="KW-0479">Metal-binding</keyword>
<dbReference type="SUPFAM" id="SSF57850">
    <property type="entry name" value="RING/U-box"/>
    <property type="match status" value="1"/>
</dbReference>
<evidence type="ECO:0000256" key="7">
    <source>
        <dbReference type="SAM" id="MobiDB-lite"/>
    </source>
</evidence>
<dbReference type="GO" id="GO:0006397">
    <property type="term" value="P:mRNA processing"/>
    <property type="evidence" value="ECO:0007669"/>
    <property type="project" value="InterPro"/>
</dbReference>
<feature type="region of interest" description="Disordered" evidence="7">
    <location>
        <begin position="587"/>
        <end position="606"/>
    </location>
</feature>
<evidence type="ECO:0000256" key="5">
    <source>
        <dbReference type="ARBA" id="ARBA00023242"/>
    </source>
</evidence>
<dbReference type="GO" id="GO:0003676">
    <property type="term" value="F:nucleic acid binding"/>
    <property type="evidence" value="ECO:0007669"/>
    <property type="project" value="InterPro"/>
</dbReference>
<feature type="compositionally biased region" description="Low complexity" evidence="7">
    <location>
        <begin position="680"/>
        <end position="696"/>
    </location>
</feature>
<gene>
    <name evidence="11" type="ORF">TASK_LOCUS6847</name>
</gene>
<keyword evidence="4" id="KW-0862">Zinc</keyword>
<dbReference type="PROSITE" id="PS51282">
    <property type="entry name" value="DWNN"/>
    <property type="match status" value="1"/>
</dbReference>
<dbReference type="AlphaFoldDB" id="A0A158R990"/>
<evidence type="ECO:0000313" key="12">
    <source>
        <dbReference type="Proteomes" id="UP000282613"/>
    </source>
</evidence>
<dbReference type="EMBL" id="UYRS01018543">
    <property type="protein sequence ID" value="VDK37422.1"/>
    <property type="molecule type" value="Genomic_DNA"/>
</dbReference>
<reference evidence="13" key="1">
    <citation type="submission" date="2016-04" db="UniProtKB">
        <authorList>
            <consortium name="WormBaseParasite"/>
        </authorList>
    </citation>
    <scope>IDENTIFICATION</scope>
</reference>
<dbReference type="PANTHER" id="PTHR15439">
    <property type="entry name" value="RETINOBLASTOMA-BINDING PROTEIN 6"/>
    <property type="match status" value="1"/>
</dbReference>
<feature type="domain" description="CCHC-type" evidence="9">
    <location>
        <begin position="159"/>
        <end position="173"/>
    </location>
</feature>
<reference evidence="11 12" key="2">
    <citation type="submission" date="2018-11" db="EMBL/GenBank/DDBJ databases">
        <authorList>
            <consortium name="Pathogen Informatics"/>
        </authorList>
    </citation>
    <scope>NUCLEOTIDE SEQUENCE [LARGE SCALE GENOMIC DNA]</scope>
</reference>
<evidence type="ECO:0000256" key="6">
    <source>
        <dbReference type="PROSITE-ProRule" id="PRU00047"/>
    </source>
</evidence>
<dbReference type="SUPFAM" id="SSF57756">
    <property type="entry name" value="Retrovirus zinc finger-like domains"/>
    <property type="match status" value="1"/>
</dbReference>
<name>A0A158R990_TAEAS</name>
<feature type="region of interest" description="Disordered" evidence="7">
    <location>
        <begin position="621"/>
        <end position="656"/>
    </location>
</feature>
<proteinExistence type="predicted"/>
<evidence type="ECO:0000259" key="9">
    <source>
        <dbReference type="PROSITE" id="PS50158"/>
    </source>
</evidence>
<evidence type="ECO:0000313" key="13">
    <source>
        <dbReference type="WBParaSite" id="TASK_0000684601-mRNA-1"/>
    </source>
</evidence>
<dbReference type="Proteomes" id="UP000282613">
    <property type="component" value="Unassembled WGS sequence"/>
</dbReference>
<evidence type="ECO:0000256" key="2">
    <source>
        <dbReference type="ARBA" id="ARBA00022723"/>
    </source>
</evidence>
<dbReference type="CDD" id="cd16620">
    <property type="entry name" value="vRING-HC-C4C4_RBBP6"/>
    <property type="match status" value="1"/>
</dbReference>
<dbReference type="GO" id="GO:0016567">
    <property type="term" value="P:protein ubiquitination"/>
    <property type="evidence" value="ECO:0007669"/>
    <property type="project" value="InterPro"/>
</dbReference>
<keyword evidence="3 6" id="KW-0863">Zinc-finger</keyword>
<keyword evidence="12" id="KW-1185">Reference proteome</keyword>
<feature type="compositionally biased region" description="Basic residues" evidence="7">
    <location>
        <begin position="626"/>
        <end position="638"/>
    </location>
</feature>
<dbReference type="InterPro" id="IPR013083">
    <property type="entry name" value="Znf_RING/FYVE/PHD"/>
</dbReference>
<evidence type="ECO:0000259" key="8">
    <source>
        <dbReference type="PROSITE" id="PS50089"/>
    </source>
</evidence>
<evidence type="ECO:0000256" key="1">
    <source>
        <dbReference type="ARBA" id="ARBA00004123"/>
    </source>
</evidence>
<feature type="compositionally biased region" description="Basic and acidic residues" evidence="7">
    <location>
        <begin position="748"/>
        <end position="763"/>
    </location>
</feature>
<feature type="compositionally biased region" description="Basic residues" evidence="7">
    <location>
        <begin position="864"/>
        <end position="876"/>
    </location>
</feature>
<dbReference type="GO" id="GO:0005634">
    <property type="term" value="C:nucleus"/>
    <property type="evidence" value="ECO:0007669"/>
    <property type="project" value="UniProtKB-SubCell"/>
</dbReference>
<dbReference type="InterPro" id="IPR036875">
    <property type="entry name" value="Znf_CCHC_sf"/>
</dbReference>
<feature type="region of interest" description="Disordered" evidence="7">
    <location>
        <begin position="327"/>
        <end position="442"/>
    </location>
</feature>
<dbReference type="GO" id="GO:0006511">
    <property type="term" value="P:ubiquitin-dependent protein catabolic process"/>
    <property type="evidence" value="ECO:0007669"/>
    <property type="project" value="TreeGrafter"/>
</dbReference>
<feature type="compositionally biased region" description="Basic and acidic residues" evidence="7">
    <location>
        <begin position="877"/>
        <end position="889"/>
    </location>
</feature>
<keyword evidence="5" id="KW-0539">Nucleus</keyword>
<feature type="compositionally biased region" description="Basic residues" evidence="7">
    <location>
        <begin position="796"/>
        <end position="819"/>
    </location>
</feature>
<dbReference type="GO" id="GO:0008270">
    <property type="term" value="F:zinc ion binding"/>
    <property type="evidence" value="ECO:0007669"/>
    <property type="project" value="UniProtKB-KW"/>
</dbReference>
<feature type="compositionally biased region" description="Acidic residues" evidence="7">
    <location>
        <begin position="904"/>
        <end position="915"/>
    </location>
</feature>
<dbReference type="OrthoDB" id="106784at2759"/>
<feature type="compositionally biased region" description="Polar residues" evidence="7">
    <location>
        <begin position="365"/>
        <end position="381"/>
    </location>
</feature>
<feature type="region of interest" description="Disordered" evidence="7">
    <location>
        <begin position="668"/>
        <end position="915"/>
    </location>
</feature>
<dbReference type="PANTHER" id="PTHR15439:SF0">
    <property type="entry name" value="CELL DIVISION CYCLE AND APOPTOSIS REGULATOR PROTEIN 1-RELATED"/>
    <property type="match status" value="1"/>
</dbReference>
<dbReference type="InterPro" id="IPR001841">
    <property type="entry name" value="Znf_RING"/>
</dbReference>
<dbReference type="SMART" id="SM01180">
    <property type="entry name" value="DWNN"/>
    <property type="match status" value="1"/>
</dbReference>
<feature type="compositionally biased region" description="Basic residues" evidence="7">
    <location>
        <begin position="890"/>
        <end position="900"/>
    </location>
</feature>
<evidence type="ECO:0000256" key="4">
    <source>
        <dbReference type="ARBA" id="ARBA00022833"/>
    </source>
</evidence>